<gene>
    <name evidence="1" type="ORF">ERS852569_03860</name>
</gene>
<dbReference type="EMBL" id="CZBP01000055">
    <property type="protein sequence ID" value="CUQ42494.1"/>
    <property type="molecule type" value="Genomic_DNA"/>
</dbReference>
<sequence length="128" mass="15275">MKEKIKVNRNCVNAKIQAHILSEPEMRKIGFTDHAKDNWYFCRMLRFPKKKLYRDFDVSFSVTIPKNRDDIRIDVLDEAFLQPYDYQRILSDHPDHETALIVQEQVEKWMTYLQEGGVLSGHIRGEYI</sequence>
<dbReference type="Proteomes" id="UP000095762">
    <property type="component" value="Unassembled WGS sequence"/>
</dbReference>
<protein>
    <submittedName>
        <fullName evidence="1">Uncharacterized protein</fullName>
    </submittedName>
</protein>
<name>A0A174W5N1_9FIRM</name>
<reference evidence="1 2" key="1">
    <citation type="submission" date="2015-09" db="EMBL/GenBank/DDBJ databases">
        <authorList>
            <consortium name="Pathogen Informatics"/>
        </authorList>
    </citation>
    <scope>NUCLEOTIDE SEQUENCE [LARGE SCALE GENOMIC DNA]</scope>
    <source>
        <strain evidence="1 2">2789STDY5834957</strain>
    </source>
</reference>
<accession>A0A174W5N1</accession>
<organism evidence="1 2">
    <name type="scientific">Blautia obeum</name>
    <dbReference type="NCBI Taxonomy" id="40520"/>
    <lineage>
        <taxon>Bacteria</taxon>
        <taxon>Bacillati</taxon>
        <taxon>Bacillota</taxon>
        <taxon>Clostridia</taxon>
        <taxon>Lachnospirales</taxon>
        <taxon>Lachnospiraceae</taxon>
        <taxon>Blautia</taxon>
    </lineage>
</organism>
<evidence type="ECO:0000313" key="1">
    <source>
        <dbReference type="EMBL" id="CUQ42494.1"/>
    </source>
</evidence>
<dbReference type="AlphaFoldDB" id="A0A174W5N1"/>
<dbReference type="RefSeq" id="WP_055060760.1">
    <property type="nucleotide sequence ID" value="NZ_CZBP01000055.1"/>
</dbReference>
<proteinExistence type="predicted"/>
<evidence type="ECO:0000313" key="2">
    <source>
        <dbReference type="Proteomes" id="UP000095762"/>
    </source>
</evidence>